<dbReference type="EMBL" id="HBFN01017955">
    <property type="protein sequence ID" value="CAD8796867.1"/>
    <property type="molecule type" value="Transcribed_RNA"/>
</dbReference>
<reference evidence="2" key="1">
    <citation type="submission" date="2021-01" db="EMBL/GenBank/DDBJ databases">
        <authorList>
            <person name="Corre E."/>
            <person name="Pelletier E."/>
            <person name="Niang G."/>
            <person name="Scheremetjew M."/>
            <person name="Finn R."/>
            <person name="Kale V."/>
            <person name="Holt S."/>
            <person name="Cochrane G."/>
            <person name="Meng A."/>
            <person name="Brown T."/>
            <person name="Cohen L."/>
        </authorList>
    </citation>
    <scope>NUCLEOTIDE SEQUENCE</scope>
    <source>
        <strain evidence="2">CCMP443</strain>
    </source>
</reference>
<proteinExistence type="predicted"/>
<gene>
    <name evidence="2" type="ORF">HTEP1355_LOCUS10507</name>
</gene>
<sequence length="169" mass="18471">MAAQTLTKILGLAVTYVVFEFTTRTCEKPVAHLIQELQRRPLSDIIADAVAYLEEAGYSLMMRTTKQPKGALPDPPKPAAKSAASAAKPAKGDSMEGSPKLKIPLTELCDRCLDTFATVERLRRVAAEMQLPYPGDDAQPCSLCKDRAHRLYDLERHVLLSPGKGHGVL</sequence>
<evidence type="ECO:0000256" key="1">
    <source>
        <dbReference type="SAM" id="MobiDB-lite"/>
    </source>
</evidence>
<feature type="region of interest" description="Disordered" evidence="1">
    <location>
        <begin position="66"/>
        <end position="99"/>
    </location>
</feature>
<evidence type="ECO:0000313" key="2">
    <source>
        <dbReference type="EMBL" id="CAD8796867.1"/>
    </source>
</evidence>
<feature type="compositionally biased region" description="Low complexity" evidence="1">
    <location>
        <begin position="79"/>
        <end position="89"/>
    </location>
</feature>
<dbReference type="AlphaFoldDB" id="A0A7S0VX16"/>
<organism evidence="2">
    <name type="scientific">Hemiselmis tepida</name>
    <dbReference type="NCBI Taxonomy" id="464990"/>
    <lineage>
        <taxon>Eukaryota</taxon>
        <taxon>Cryptophyceae</taxon>
        <taxon>Cryptomonadales</taxon>
        <taxon>Hemiselmidaceae</taxon>
        <taxon>Hemiselmis</taxon>
    </lineage>
</organism>
<protein>
    <submittedName>
        <fullName evidence="2">Uncharacterized protein</fullName>
    </submittedName>
</protein>
<accession>A0A7S0VX16</accession>
<name>A0A7S0VX16_9CRYP</name>